<protein>
    <submittedName>
        <fullName evidence="2">Uncharacterized protein</fullName>
    </submittedName>
</protein>
<keyword evidence="1" id="KW-1133">Transmembrane helix</keyword>
<evidence type="ECO:0000256" key="1">
    <source>
        <dbReference type="SAM" id="Phobius"/>
    </source>
</evidence>
<organism evidence="2 3">
    <name type="scientific">Pedobacter hartonius</name>
    <dbReference type="NCBI Taxonomy" id="425514"/>
    <lineage>
        <taxon>Bacteria</taxon>
        <taxon>Pseudomonadati</taxon>
        <taxon>Bacteroidota</taxon>
        <taxon>Sphingobacteriia</taxon>
        <taxon>Sphingobacteriales</taxon>
        <taxon>Sphingobacteriaceae</taxon>
        <taxon>Pedobacter</taxon>
    </lineage>
</organism>
<dbReference type="Proteomes" id="UP000198850">
    <property type="component" value="Unassembled WGS sequence"/>
</dbReference>
<evidence type="ECO:0000313" key="2">
    <source>
        <dbReference type="EMBL" id="SEB05067.1"/>
    </source>
</evidence>
<name>A0A1H4G6K0_9SPHI</name>
<accession>A0A1H4G6K0</accession>
<keyword evidence="3" id="KW-1185">Reference proteome</keyword>
<dbReference type="EMBL" id="FNRA01000009">
    <property type="protein sequence ID" value="SEB05067.1"/>
    <property type="molecule type" value="Genomic_DNA"/>
</dbReference>
<gene>
    <name evidence="2" type="ORF">SAMN05443550_10964</name>
</gene>
<keyword evidence="1" id="KW-0472">Membrane</keyword>
<sequence length="88" mass="9897">MIIQCKNSQTGWIMIGLFLLISIQITDSFLRFGTSHLPLGAFISLMALMIAVILTFFRLTIKADEKCIHVIFGIGLVYIKIRPEPSVK</sequence>
<dbReference type="AlphaFoldDB" id="A0A1H4G6K0"/>
<dbReference type="STRING" id="425514.SAMN05443550_10964"/>
<evidence type="ECO:0000313" key="3">
    <source>
        <dbReference type="Proteomes" id="UP000198850"/>
    </source>
</evidence>
<feature type="transmembrane region" description="Helical" evidence="1">
    <location>
        <begin position="36"/>
        <end position="57"/>
    </location>
</feature>
<reference evidence="2 3" key="1">
    <citation type="submission" date="2016-10" db="EMBL/GenBank/DDBJ databases">
        <authorList>
            <person name="de Groot N.N."/>
        </authorList>
    </citation>
    <scope>NUCLEOTIDE SEQUENCE [LARGE SCALE GENOMIC DNA]</scope>
    <source>
        <strain evidence="2 3">DSM 19033</strain>
    </source>
</reference>
<keyword evidence="1" id="KW-0812">Transmembrane</keyword>
<proteinExistence type="predicted"/>
<feature type="transmembrane region" description="Helical" evidence="1">
    <location>
        <begin position="12"/>
        <end position="30"/>
    </location>
</feature>